<evidence type="ECO:0000256" key="3">
    <source>
        <dbReference type="ARBA" id="ARBA00022679"/>
    </source>
</evidence>
<feature type="compositionally biased region" description="Pro residues" evidence="8">
    <location>
        <begin position="365"/>
        <end position="374"/>
    </location>
</feature>
<reference evidence="11 12" key="1">
    <citation type="submission" date="2018-05" db="EMBL/GenBank/DDBJ databases">
        <title>Evolution of GPA BGCs.</title>
        <authorList>
            <person name="Waglechner N."/>
            <person name="Wright G.D."/>
        </authorList>
    </citation>
    <scope>NUCLEOTIDE SEQUENCE [LARGE SCALE GENOMIC DNA]</scope>
    <source>
        <strain evidence="11 12">DSM 5908</strain>
    </source>
</reference>
<evidence type="ECO:0000256" key="8">
    <source>
        <dbReference type="SAM" id="MobiDB-lite"/>
    </source>
</evidence>
<comment type="caution">
    <text evidence="11">The sequence shown here is derived from an EMBL/GenBank/DDBJ whole genome shotgun (WGS) entry which is preliminary data.</text>
</comment>
<dbReference type="InterPro" id="IPR011009">
    <property type="entry name" value="Kinase-like_dom_sf"/>
</dbReference>
<feature type="domain" description="Protein kinase" evidence="10">
    <location>
        <begin position="12"/>
        <end position="270"/>
    </location>
</feature>
<dbReference type="RefSeq" id="WP_020641526.1">
    <property type="nucleotide sequence ID" value="NZ_QHHU01000029.1"/>
</dbReference>
<evidence type="ECO:0000259" key="10">
    <source>
        <dbReference type="PROSITE" id="PS50011"/>
    </source>
</evidence>
<evidence type="ECO:0000256" key="9">
    <source>
        <dbReference type="SAM" id="Phobius"/>
    </source>
</evidence>
<sequence>MLVESRRIRDRYRLLEPIGGGAMGTVWRAQDEKLDRTVAIKELLLPHDHDEQRTEEAKNRAMREARIAARLQHSHAITVFAVLEEEDRPWLVMEYLPSKSLAATLFDGPATVDDAIRVGVQISSALAGAHRVGVVHRDVKPANILVAEDGTAKITDFGISRAIGDVKLTATGEIAGTPAYLAPEVARGEDADFAADVFSLGATLYAAVEGQAPYGTADNPIALLYKASSGETIPPEKAGRLTPLLVRMLDGEPAERPSMDEVERELRALLPDAEPGESVLAATLPETEPAPVPSAPAAVTVPAGEVTAVSPGARKGLIAVGAGAALLCVAVVVAILLVVRQKPPQDTAAPPVQSAPSTSASETPPAAPSTPPSTTPSSATSAPPTSPTISTVASSKTAAEALGAYYSLLPGNINQAWNLLTDRFKASKHQTIETYQNFWGTYSKVSASIVSENGPGRVTAKVTYVSKSGGTKTDTNTFTLVQDGGVWKIDAQG</sequence>
<feature type="compositionally biased region" description="Low complexity" evidence="8">
    <location>
        <begin position="354"/>
        <end position="364"/>
    </location>
</feature>
<dbReference type="EC" id="2.7.11.1" evidence="1"/>
<dbReference type="InterPro" id="IPR000719">
    <property type="entry name" value="Prot_kinase_dom"/>
</dbReference>
<dbReference type="GO" id="GO:0004674">
    <property type="term" value="F:protein serine/threonine kinase activity"/>
    <property type="evidence" value="ECO:0007669"/>
    <property type="project" value="UniProtKB-KW"/>
</dbReference>
<keyword evidence="4 7" id="KW-0547">Nucleotide-binding</keyword>
<dbReference type="CDD" id="cd14014">
    <property type="entry name" value="STKc_PknB_like"/>
    <property type="match status" value="1"/>
</dbReference>
<name>A0A428WHB0_AMYBA</name>
<dbReference type="PROSITE" id="PS00107">
    <property type="entry name" value="PROTEIN_KINASE_ATP"/>
    <property type="match status" value="1"/>
</dbReference>
<dbReference type="EMBL" id="QHHU01000029">
    <property type="protein sequence ID" value="RSM42474.1"/>
    <property type="molecule type" value="Genomic_DNA"/>
</dbReference>
<feature type="transmembrane region" description="Helical" evidence="9">
    <location>
        <begin position="317"/>
        <end position="339"/>
    </location>
</feature>
<keyword evidence="6 7" id="KW-0067">ATP-binding</keyword>
<dbReference type="Proteomes" id="UP000286716">
    <property type="component" value="Unassembled WGS sequence"/>
</dbReference>
<dbReference type="PANTHER" id="PTHR43289:SF6">
    <property type="entry name" value="SERINE_THREONINE-PROTEIN KINASE NEKL-3"/>
    <property type="match status" value="1"/>
</dbReference>
<dbReference type="OrthoDB" id="9762169at2"/>
<evidence type="ECO:0000256" key="1">
    <source>
        <dbReference type="ARBA" id="ARBA00012513"/>
    </source>
</evidence>
<evidence type="ECO:0000313" key="12">
    <source>
        <dbReference type="Proteomes" id="UP000286716"/>
    </source>
</evidence>
<dbReference type="GO" id="GO:0005524">
    <property type="term" value="F:ATP binding"/>
    <property type="evidence" value="ECO:0007669"/>
    <property type="project" value="UniProtKB-UniRule"/>
</dbReference>
<dbReference type="Gene3D" id="3.30.200.20">
    <property type="entry name" value="Phosphorylase Kinase, domain 1"/>
    <property type="match status" value="1"/>
</dbReference>
<evidence type="ECO:0000256" key="4">
    <source>
        <dbReference type="ARBA" id="ARBA00022741"/>
    </source>
</evidence>
<feature type="region of interest" description="Disordered" evidence="8">
    <location>
        <begin position="344"/>
        <end position="391"/>
    </location>
</feature>
<dbReference type="InterPro" id="IPR008271">
    <property type="entry name" value="Ser/Thr_kinase_AS"/>
</dbReference>
<protein>
    <recommendedName>
        <fullName evidence="1">non-specific serine/threonine protein kinase</fullName>
        <ecNumber evidence="1">2.7.11.1</ecNumber>
    </recommendedName>
</protein>
<dbReference type="SMART" id="SM00220">
    <property type="entry name" value="S_TKc"/>
    <property type="match status" value="1"/>
</dbReference>
<keyword evidence="12" id="KW-1185">Reference proteome</keyword>
<evidence type="ECO:0000256" key="5">
    <source>
        <dbReference type="ARBA" id="ARBA00022777"/>
    </source>
</evidence>
<keyword evidence="9" id="KW-0472">Membrane</keyword>
<dbReference type="SUPFAM" id="SSF56112">
    <property type="entry name" value="Protein kinase-like (PK-like)"/>
    <property type="match status" value="1"/>
</dbReference>
<dbReference type="PROSITE" id="PS50011">
    <property type="entry name" value="PROTEIN_KINASE_DOM"/>
    <property type="match status" value="1"/>
</dbReference>
<evidence type="ECO:0000256" key="2">
    <source>
        <dbReference type="ARBA" id="ARBA00022527"/>
    </source>
</evidence>
<dbReference type="AlphaFoldDB" id="A0A428WHB0"/>
<feature type="compositionally biased region" description="Low complexity" evidence="8">
    <location>
        <begin position="375"/>
        <end position="391"/>
    </location>
</feature>
<dbReference type="Gene3D" id="1.10.510.10">
    <property type="entry name" value="Transferase(Phosphotransferase) domain 1"/>
    <property type="match status" value="1"/>
</dbReference>
<dbReference type="PANTHER" id="PTHR43289">
    <property type="entry name" value="MITOGEN-ACTIVATED PROTEIN KINASE KINASE KINASE 20-RELATED"/>
    <property type="match status" value="1"/>
</dbReference>
<keyword evidence="3" id="KW-0808">Transferase</keyword>
<accession>A0A428WHB0</accession>
<organism evidence="11 12">
    <name type="scientific">Amycolatopsis balhimycina DSM 5908</name>
    <dbReference type="NCBI Taxonomy" id="1081091"/>
    <lineage>
        <taxon>Bacteria</taxon>
        <taxon>Bacillati</taxon>
        <taxon>Actinomycetota</taxon>
        <taxon>Actinomycetes</taxon>
        <taxon>Pseudonocardiales</taxon>
        <taxon>Pseudonocardiaceae</taxon>
        <taxon>Amycolatopsis</taxon>
    </lineage>
</organism>
<keyword evidence="9" id="KW-1133">Transmembrane helix</keyword>
<keyword evidence="5 11" id="KW-0418">Kinase</keyword>
<gene>
    <name evidence="11" type="ORF">DMA12_21395</name>
</gene>
<proteinExistence type="predicted"/>
<feature type="binding site" evidence="7">
    <location>
        <position position="41"/>
    </location>
    <ligand>
        <name>ATP</name>
        <dbReference type="ChEBI" id="CHEBI:30616"/>
    </ligand>
</feature>
<dbReference type="InterPro" id="IPR017441">
    <property type="entry name" value="Protein_kinase_ATP_BS"/>
</dbReference>
<evidence type="ECO:0000256" key="6">
    <source>
        <dbReference type="ARBA" id="ARBA00022840"/>
    </source>
</evidence>
<keyword evidence="2 11" id="KW-0723">Serine/threonine-protein kinase</keyword>
<keyword evidence="9" id="KW-0812">Transmembrane</keyword>
<evidence type="ECO:0000256" key="7">
    <source>
        <dbReference type="PROSITE-ProRule" id="PRU10141"/>
    </source>
</evidence>
<dbReference type="PROSITE" id="PS00108">
    <property type="entry name" value="PROTEIN_KINASE_ST"/>
    <property type="match status" value="1"/>
</dbReference>
<evidence type="ECO:0000313" key="11">
    <source>
        <dbReference type="EMBL" id="RSM42474.1"/>
    </source>
</evidence>
<dbReference type="Pfam" id="PF00069">
    <property type="entry name" value="Pkinase"/>
    <property type="match status" value="1"/>
</dbReference>